<keyword evidence="2" id="KW-0732">Signal</keyword>
<dbReference type="SUPFAM" id="SSF57625">
    <property type="entry name" value="Invertebrate chitin-binding proteins"/>
    <property type="match status" value="1"/>
</dbReference>
<gene>
    <name evidence="4" type="ORF">ONE63_006941</name>
</gene>
<reference evidence="4" key="1">
    <citation type="submission" date="2022-12" db="EMBL/GenBank/DDBJ databases">
        <title>Chromosome-level genome assembly of the bean flower thrips Megalurothrips usitatus.</title>
        <authorList>
            <person name="Ma L."/>
            <person name="Liu Q."/>
            <person name="Li H."/>
            <person name="Cai W."/>
        </authorList>
    </citation>
    <scope>NUCLEOTIDE SEQUENCE</scope>
    <source>
        <strain evidence="4">Cailab_2022a</strain>
    </source>
</reference>
<dbReference type="GO" id="GO:0005576">
    <property type="term" value="C:extracellular region"/>
    <property type="evidence" value="ECO:0007669"/>
    <property type="project" value="InterPro"/>
</dbReference>
<evidence type="ECO:0000313" key="4">
    <source>
        <dbReference type="EMBL" id="KAJ1528535.1"/>
    </source>
</evidence>
<dbReference type="AlphaFoldDB" id="A0AAV7XSZ7"/>
<dbReference type="SMART" id="SM00494">
    <property type="entry name" value="ChtBD2"/>
    <property type="match status" value="2"/>
</dbReference>
<evidence type="ECO:0000313" key="5">
    <source>
        <dbReference type="Proteomes" id="UP001075354"/>
    </source>
</evidence>
<evidence type="ECO:0000259" key="3">
    <source>
        <dbReference type="PROSITE" id="PS50940"/>
    </source>
</evidence>
<sequence length="308" mass="32592">MATSCAAGTLLLSLVALAGAISAADLNSRLDRGLGGQAGAPVPNDLRAVTGDAECGNRGTSCLDCTTVLTCREFAGVWKKTGTQTCDGDTPWCRADGADASCTAGRSSECTAPQPADFPCANDGLYPHPTDCTKYYICVNSTSYISGCSDYGADAKYDAATETCRITKNCPTLTCPDPGTQGWQVWPTSSKIYISCLDQDDPLQAVFSQCEDGETYDGKTCVKPACSRAGRFKIDDQKYYECVDLGDGRLSSPSVYTCPQGTFDETKLPSGRCVAAQLTTQAKPPVTESAPTTEPTPPTPTSWYHPKH</sequence>
<name>A0AAV7XSZ7_9NEOP</name>
<dbReference type="PROSITE" id="PS50940">
    <property type="entry name" value="CHIT_BIND_II"/>
    <property type="match status" value="1"/>
</dbReference>
<dbReference type="InterPro" id="IPR036508">
    <property type="entry name" value="Chitin-bd_dom_sf"/>
</dbReference>
<feature type="signal peptide" evidence="2">
    <location>
        <begin position="1"/>
        <end position="23"/>
    </location>
</feature>
<proteinExistence type="predicted"/>
<dbReference type="EMBL" id="JAPTSV010000004">
    <property type="protein sequence ID" value="KAJ1528535.1"/>
    <property type="molecule type" value="Genomic_DNA"/>
</dbReference>
<feature type="chain" id="PRO_5043328199" description="Chitin-binding type-2 domain-containing protein" evidence="2">
    <location>
        <begin position="24"/>
        <end position="308"/>
    </location>
</feature>
<dbReference type="Pfam" id="PF01607">
    <property type="entry name" value="CBM_14"/>
    <property type="match status" value="1"/>
</dbReference>
<organism evidence="4 5">
    <name type="scientific">Megalurothrips usitatus</name>
    <name type="common">bean blossom thrips</name>
    <dbReference type="NCBI Taxonomy" id="439358"/>
    <lineage>
        <taxon>Eukaryota</taxon>
        <taxon>Metazoa</taxon>
        <taxon>Ecdysozoa</taxon>
        <taxon>Arthropoda</taxon>
        <taxon>Hexapoda</taxon>
        <taxon>Insecta</taxon>
        <taxon>Pterygota</taxon>
        <taxon>Neoptera</taxon>
        <taxon>Paraneoptera</taxon>
        <taxon>Thysanoptera</taxon>
        <taxon>Terebrantia</taxon>
        <taxon>Thripoidea</taxon>
        <taxon>Thripidae</taxon>
        <taxon>Megalurothrips</taxon>
    </lineage>
</organism>
<feature type="region of interest" description="Disordered" evidence="1">
    <location>
        <begin position="280"/>
        <end position="308"/>
    </location>
</feature>
<feature type="domain" description="Chitin-binding type-2" evidence="3">
    <location>
        <begin position="117"/>
        <end position="172"/>
    </location>
</feature>
<dbReference type="InterPro" id="IPR002557">
    <property type="entry name" value="Chitin-bd_dom"/>
</dbReference>
<evidence type="ECO:0000256" key="2">
    <source>
        <dbReference type="SAM" id="SignalP"/>
    </source>
</evidence>
<accession>A0AAV7XSZ7</accession>
<dbReference type="GO" id="GO:0008061">
    <property type="term" value="F:chitin binding"/>
    <property type="evidence" value="ECO:0007669"/>
    <property type="project" value="InterPro"/>
</dbReference>
<protein>
    <recommendedName>
        <fullName evidence="3">Chitin-binding type-2 domain-containing protein</fullName>
    </recommendedName>
</protein>
<keyword evidence="5" id="KW-1185">Reference proteome</keyword>
<dbReference type="Proteomes" id="UP001075354">
    <property type="component" value="Chromosome 4"/>
</dbReference>
<comment type="caution">
    <text evidence="4">The sequence shown here is derived from an EMBL/GenBank/DDBJ whole genome shotgun (WGS) entry which is preliminary data.</text>
</comment>
<feature type="compositionally biased region" description="Low complexity" evidence="1">
    <location>
        <begin position="284"/>
        <end position="293"/>
    </location>
</feature>
<evidence type="ECO:0000256" key="1">
    <source>
        <dbReference type="SAM" id="MobiDB-lite"/>
    </source>
</evidence>
<dbReference type="Gene3D" id="2.170.140.10">
    <property type="entry name" value="Chitin binding domain"/>
    <property type="match status" value="1"/>
</dbReference>